<accession>A0AAP9DQ35</accession>
<geneLocation type="plasmid" evidence="1 2">
    <name>unnamed1</name>
</geneLocation>
<dbReference type="PROSITE" id="PS51257">
    <property type="entry name" value="PROKAR_LIPOPROTEIN"/>
    <property type="match status" value="1"/>
</dbReference>
<dbReference type="RefSeq" id="WP_080706888.1">
    <property type="nucleotide sequence ID" value="NZ_CP041396.1"/>
</dbReference>
<sequence length="654" mass="69276">MRRHKIKDIVEGITGTLFCLVLFAMFSCTSDRDQYGENLEIIDFGIVQQTRATDSSFENGDKIGIYAVESGQSFQVSGNYADNRQYTYQNGKLQPVTQNDRIYGVKGKSYVYHAYYPYQSGINPSSVILDATNITTKTRPLWSMQNSGNASSVQFAFTNIFALIEVNINETSDKITSGNILNKYPKVTMNMCSNTLTTVKQNPTSVPLSLYSSSNSNSTFRAFLPSGNVIASGDELFAFKTSSSESKTFYATKDITTVAGEKNLFSLTHLEEYLIKATSTAGGSITNDAAALAVGKKFKDGQQCSIPFVASTGYFFDGIYENDVKQSCTSSPYTFNVTKARTLEVRFKADVITYGDWVVSVSASPTTIAATGGASSITSSAVRDVFTNGTKTGTDTGTPTLSISGSGFTLSGNTLTAISNTGSARTCTITATYGGVSKTCTVTQNAVEITYGNWVVSVNASPTTIVATGGTSSITSSAVRDVFTNGTKTGIDTANPSLSISGTGFSLSGTTLSAVENTGSLRSCIITATHGGVSKTCTVTQNAGVITYEYSFSVSPTFLSFSSKGESKSFTITSTRVKVVNGTNTGISENVGYTSSVSGADAGGFSVSGTSVIASENPTTDFRDATVTLTQTNSGKTVKITLEQERKINIDTEI</sequence>
<reference evidence="2" key="1">
    <citation type="journal article" date="2018" name="J. Anim. Genet.">
        <title>Acquired interbacterial defense systems protect against interspecies antagonism in the human gut microbiome.</title>
        <authorList>
            <person name="Ross B.D."/>
            <person name="Verster A.J."/>
            <person name="Radey M.C."/>
            <person name="Schmidtke D.T."/>
            <person name="Pope C.E."/>
            <person name="Hoffman L.R."/>
            <person name="Hajjar A."/>
            <person name="Peterson S.B."/>
            <person name="Borenstein E."/>
            <person name="Mougous J."/>
        </authorList>
    </citation>
    <scope>NUCLEOTIDE SEQUENCE [LARGE SCALE GENOMIC DNA]</scope>
    <source>
        <strain evidence="2">3725 D1 iv</strain>
        <plasmid evidence="2">unnamed1</plasmid>
    </source>
</reference>
<keyword evidence="1" id="KW-0614">Plasmid</keyword>
<proteinExistence type="predicted"/>
<evidence type="ECO:0000313" key="1">
    <source>
        <dbReference type="EMBL" id="QDM12859.1"/>
    </source>
</evidence>
<dbReference type="InterPro" id="IPR042278">
    <property type="entry name" value="Mfa-like_1_N"/>
</dbReference>
<dbReference type="InterPro" id="IPR025049">
    <property type="entry name" value="Mfa-like_1"/>
</dbReference>
<dbReference type="Pfam" id="PF13149">
    <property type="entry name" value="Mfa_like_1"/>
    <property type="match status" value="1"/>
</dbReference>
<dbReference type="Gene3D" id="2.60.40.2620">
    <property type="entry name" value="Fimbrillin-like"/>
    <property type="match status" value="1"/>
</dbReference>
<evidence type="ECO:0000313" key="2">
    <source>
        <dbReference type="Proteomes" id="UP000318823"/>
    </source>
</evidence>
<gene>
    <name evidence="1" type="ORF">DYI28_29645</name>
</gene>
<protein>
    <recommendedName>
        <fullName evidence="3">Fimbrillin family protein</fullName>
    </recommendedName>
</protein>
<dbReference type="InterPro" id="IPR013783">
    <property type="entry name" value="Ig-like_fold"/>
</dbReference>
<organism evidence="1 2">
    <name type="scientific">Bacteroides ovatus</name>
    <dbReference type="NCBI Taxonomy" id="28116"/>
    <lineage>
        <taxon>Bacteria</taxon>
        <taxon>Pseudomonadati</taxon>
        <taxon>Bacteroidota</taxon>
        <taxon>Bacteroidia</taxon>
        <taxon>Bacteroidales</taxon>
        <taxon>Bacteroidaceae</taxon>
        <taxon>Bacteroides</taxon>
    </lineage>
</organism>
<dbReference type="Proteomes" id="UP000318823">
    <property type="component" value="Plasmid unnamed1"/>
</dbReference>
<dbReference type="Gene3D" id="2.60.40.10">
    <property type="entry name" value="Immunoglobulins"/>
    <property type="match status" value="3"/>
</dbReference>
<evidence type="ECO:0008006" key="3">
    <source>
        <dbReference type="Google" id="ProtNLM"/>
    </source>
</evidence>
<name>A0AAP9DQ35_BACOV</name>
<dbReference type="AlphaFoldDB" id="A0AAP9DQ35"/>
<dbReference type="EMBL" id="CP041396">
    <property type="protein sequence ID" value="QDM12859.1"/>
    <property type="molecule type" value="Genomic_DNA"/>
</dbReference>
<dbReference type="CDD" id="cd13120">
    <property type="entry name" value="BF2867_like_N"/>
    <property type="match status" value="1"/>
</dbReference>